<keyword evidence="3" id="KW-1185">Reference proteome</keyword>
<dbReference type="AlphaFoldDB" id="A0A0F0GDW5"/>
<feature type="transmembrane region" description="Helical" evidence="1">
    <location>
        <begin position="6"/>
        <end position="29"/>
    </location>
</feature>
<keyword evidence="1" id="KW-0812">Transmembrane</keyword>
<evidence type="ECO:0008006" key="4">
    <source>
        <dbReference type="Google" id="ProtNLM"/>
    </source>
</evidence>
<proteinExistence type="predicted"/>
<dbReference type="RefSeq" id="WP_045317097.1">
    <property type="nucleotide sequence ID" value="NZ_JYJG01000402.1"/>
</dbReference>
<sequence>MTLGLVAALAGLALLDSTSVGTLFIPIWLMLTPGRLKLGGFGVYLGTITVFYYGVGVLIVLGASQVIDHLDSKIALWVQLVIGVFLFVVSFRFDGKKKPDTGKWRERINANGSAAALAGIAVLAGVVELATMLPYLGAIGMMSAADLGPAQIGLLLAGYCLVMIVPAVVLLGGRLALQRRIEPLLTRISTWFAEKGAGMTGWILGIAGFLVARDAIARLFFL</sequence>
<feature type="transmembrane region" description="Helical" evidence="1">
    <location>
        <begin position="114"/>
        <end position="136"/>
    </location>
</feature>
<feature type="transmembrane region" description="Helical" evidence="1">
    <location>
        <begin position="74"/>
        <end position="93"/>
    </location>
</feature>
<protein>
    <recommendedName>
        <fullName evidence="4">Sap, sulfolipid-1-addressing protein</fullName>
    </recommendedName>
</protein>
<dbReference type="OrthoDB" id="7062264at2"/>
<feature type="transmembrane region" description="Helical" evidence="1">
    <location>
        <begin position="156"/>
        <end position="177"/>
    </location>
</feature>
<dbReference type="PATRIC" id="fig|68170.10.peg.804"/>
<dbReference type="InterPro" id="IPR021315">
    <property type="entry name" value="Gap/Sap"/>
</dbReference>
<organism evidence="2 3">
    <name type="scientific">Lentzea aerocolonigenes</name>
    <name type="common">Lechevalieria aerocolonigenes</name>
    <name type="synonym">Saccharothrix aerocolonigenes</name>
    <dbReference type="NCBI Taxonomy" id="68170"/>
    <lineage>
        <taxon>Bacteria</taxon>
        <taxon>Bacillati</taxon>
        <taxon>Actinomycetota</taxon>
        <taxon>Actinomycetes</taxon>
        <taxon>Pseudonocardiales</taxon>
        <taxon>Pseudonocardiaceae</taxon>
        <taxon>Lentzea</taxon>
    </lineage>
</organism>
<evidence type="ECO:0000313" key="3">
    <source>
        <dbReference type="Proteomes" id="UP000033393"/>
    </source>
</evidence>
<feature type="transmembrane region" description="Helical" evidence="1">
    <location>
        <begin position="41"/>
        <end position="62"/>
    </location>
</feature>
<feature type="transmembrane region" description="Helical" evidence="1">
    <location>
        <begin position="198"/>
        <end position="221"/>
    </location>
</feature>
<dbReference type="STRING" id="68170.GCA_000974445_04038"/>
<evidence type="ECO:0000256" key="1">
    <source>
        <dbReference type="SAM" id="Phobius"/>
    </source>
</evidence>
<dbReference type="Proteomes" id="UP000033393">
    <property type="component" value="Unassembled WGS sequence"/>
</dbReference>
<name>A0A0F0GDW5_LENAE</name>
<reference evidence="2 3" key="1">
    <citation type="submission" date="2015-02" db="EMBL/GenBank/DDBJ databases">
        <authorList>
            <person name="Ju K.-S."/>
            <person name="Doroghazi J.R."/>
            <person name="Metcalf W."/>
        </authorList>
    </citation>
    <scope>NUCLEOTIDE SEQUENCE [LARGE SCALE GENOMIC DNA]</scope>
    <source>
        <strain evidence="2 3">NRRL B-16140</strain>
    </source>
</reference>
<dbReference type="Pfam" id="PF11139">
    <property type="entry name" value="SfLAP"/>
    <property type="match status" value="1"/>
</dbReference>
<accession>A0A0F0GDW5</accession>
<gene>
    <name evidence="2" type="ORF">UK23_40435</name>
</gene>
<comment type="caution">
    <text evidence="2">The sequence shown here is derived from an EMBL/GenBank/DDBJ whole genome shotgun (WGS) entry which is preliminary data.</text>
</comment>
<evidence type="ECO:0000313" key="2">
    <source>
        <dbReference type="EMBL" id="KJK40090.1"/>
    </source>
</evidence>
<keyword evidence="1" id="KW-1133">Transmembrane helix</keyword>
<dbReference type="EMBL" id="JYJG01000402">
    <property type="protein sequence ID" value="KJK40090.1"/>
    <property type="molecule type" value="Genomic_DNA"/>
</dbReference>
<keyword evidence="1" id="KW-0472">Membrane</keyword>